<dbReference type="EMBL" id="JAENHL010000008">
    <property type="protein sequence ID" value="MBK1871198.1"/>
    <property type="molecule type" value="Genomic_DNA"/>
</dbReference>
<name>A0ACC5REW8_9HYPH</name>
<sequence>MPIASSAVLHDPLQIFLGRRAAAHPVPLSGTDFDVVIDGGLAIVTTTRLFRNTEEKPIEATLTFPMPVHATLFDLRVKIAGRALIARAQIRNKARSTYEDAIERGKSAVLHEEVLRGIHMLSVANIPAGAEIEVRTQWVTTLTVVAATGHLRIPVTVGDVYGRSPLAESDDLKTGGALLSGTLTVHAPGAQVRLAGGPLADGRAKLVLNRPIDLVIDGWRSGTARGTAADGRAVSLALLPAPAPDASLNIAILVDHSGSMRDQVRAGRDAASKHDHVVAALRKLANGLSPNDAVDLWEFDSRVRWVGTGRLGRLIDHLSAPAGGTEIGAALTAVIQGSVADSILLITDGKSHALDVQELARMGRPISVVLVGEDSLEANVGHLAALTGGDIFVSGGADLDDLLAASLGSLRGAGRRTDPTTFRRSGMMVTVSHDVSPTAGAPATTSRAVAAAAASFLLPTLNEAEAAELAEREGLVSHLTSLVLVDEAGVTQEMLPGQRPVGLPAPALAESVMDFAELMAPAPAMLMRRRSERVSTKLDHRETTRRLILKMDWASEPERLLAGDLTQLAPALQEELKTLAQRDGMKAAAAELGLTPLKLVIALLAYQAGEGGDRAAARIARRLFGFTSAERIRALAALIRT</sequence>
<comment type="caution">
    <text evidence="1">The sequence shown here is derived from an EMBL/GenBank/DDBJ whole genome shotgun (WGS) entry which is preliminary data.</text>
</comment>
<evidence type="ECO:0000313" key="1">
    <source>
        <dbReference type="EMBL" id="MBK1871198.1"/>
    </source>
</evidence>
<proteinExistence type="predicted"/>
<keyword evidence="2" id="KW-1185">Reference proteome</keyword>
<accession>A0ACC5REW8</accession>
<dbReference type="Proteomes" id="UP000616151">
    <property type="component" value="Unassembled WGS sequence"/>
</dbReference>
<protein>
    <submittedName>
        <fullName evidence="1">Uncharacterized protein</fullName>
    </submittedName>
</protein>
<evidence type="ECO:0000313" key="2">
    <source>
        <dbReference type="Proteomes" id="UP000616151"/>
    </source>
</evidence>
<reference evidence="1" key="1">
    <citation type="submission" date="2021-01" db="EMBL/GenBank/DDBJ databases">
        <authorList>
            <person name="Sun Q."/>
        </authorList>
    </citation>
    <scope>NUCLEOTIDE SEQUENCE</scope>
    <source>
        <strain evidence="1">YIM B02566</strain>
    </source>
</reference>
<organism evidence="1 2">
    <name type="scientific">Taklimakanibacter albus</name>
    <dbReference type="NCBI Taxonomy" id="2800327"/>
    <lineage>
        <taxon>Bacteria</taxon>
        <taxon>Pseudomonadati</taxon>
        <taxon>Pseudomonadota</taxon>
        <taxon>Alphaproteobacteria</taxon>
        <taxon>Hyphomicrobiales</taxon>
        <taxon>Aestuariivirgaceae</taxon>
        <taxon>Taklimakanibacter</taxon>
    </lineage>
</organism>
<gene>
    <name evidence="1" type="ORF">JHL16_32830</name>
</gene>